<sequence length="158" mass="17826">MKKDRLPANTLSLALRVAGYPNSLPLSPSIKHPIINSSSVKTLSYPPSTKMASSSSVGSRSNIRSRRQALRATCFCEDPVGKWKSWRPTNPGRRFIGCPNFRDEEKDCKNLLMGFHNNDIQVHNEFAEEFVEEAVDFHKNGIQEVPVQGEVIVWIMLK</sequence>
<evidence type="ECO:0000313" key="1">
    <source>
        <dbReference type="EMBL" id="KAJ0196040.1"/>
    </source>
</evidence>
<accession>A0A9R1UXY9</accession>
<reference evidence="1 2" key="1">
    <citation type="journal article" date="2017" name="Nat. Commun.">
        <title>Genome assembly with in vitro proximity ligation data and whole-genome triplication in lettuce.</title>
        <authorList>
            <person name="Reyes-Chin-Wo S."/>
            <person name="Wang Z."/>
            <person name="Yang X."/>
            <person name="Kozik A."/>
            <person name="Arikit S."/>
            <person name="Song C."/>
            <person name="Xia L."/>
            <person name="Froenicke L."/>
            <person name="Lavelle D.O."/>
            <person name="Truco M.J."/>
            <person name="Xia R."/>
            <person name="Zhu S."/>
            <person name="Xu C."/>
            <person name="Xu H."/>
            <person name="Xu X."/>
            <person name="Cox K."/>
            <person name="Korf I."/>
            <person name="Meyers B.C."/>
            <person name="Michelmore R.W."/>
        </authorList>
    </citation>
    <scope>NUCLEOTIDE SEQUENCE [LARGE SCALE GENOMIC DNA]</scope>
    <source>
        <strain evidence="2">cv. Salinas</strain>
        <tissue evidence="1">Seedlings</tissue>
    </source>
</reference>
<comment type="caution">
    <text evidence="1">The sequence shown here is derived from an EMBL/GenBank/DDBJ whole genome shotgun (WGS) entry which is preliminary data.</text>
</comment>
<gene>
    <name evidence="1" type="ORF">LSAT_V11C700364960</name>
</gene>
<name>A0A9R1UXY9_LACSA</name>
<evidence type="ECO:0008006" key="3">
    <source>
        <dbReference type="Google" id="ProtNLM"/>
    </source>
</evidence>
<protein>
    <recommendedName>
        <fullName evidence="3">Zinc finger GRF-type domain-containing protein</fullName>
    </recommendedName>
</protein>
<keyword evidence="2" id="KW-1185">Reference proteome</keyword>
<organism evidence="1 2">
    <name type="scientific">Lactuca sativa</name>
    <name type="common">Garden lettuce</name>
    <dbReference type="NCBI Taxonomy" id="4236"/>
    <lineage>
        <taxon>Eukaryota</taxon>
        <taxon>Viridiplantae</taxon>
        <taxon>Streptophyta</taxon>
        <taxon>Embryophyta</taxon>
        <taxon>Tracheophyta</taxon>
        <taxon>Spermatophyta</taxon>
        <taxon>Magnoliopsida</taxon>
        <taxon>eudicotyledons</taxon>
        <taxon>Gunneridae</taxon>
        <taxon>Pentapetalae</taxon>
        <taxon>asterids</taxon>
        <taxon>campanulids</taxon>
        <taxon>Asterales</taxon>
        <taxon>Asteraceae</taxon>
        <taxon>Cichorioideae</taxon>
        <taxon>Cichorieae</taxon>
        <taxon>Lactucinae</taxon>
        <taxon>Lactuca</taxon>
    </lineage>
</organism>
<dbReference type="Proteomes" id="UP000235145">
    <property type="component" value="Unassembled WGS sequence"/>
</dbReference>
<dbReference type="AlphaFoldDB" id="A0A9R1UXY9"/>
<evidence type="ECO:0000313" key="2">
    <source>
        <dbReference type="Proteomes" id="UP000235145"/>
    </source>
</evidence>
<dbReference type="EMBL" id="NBSK02000007">
    <property type="protein sequence ID" value="KAJ0196040.1"/>
    <property type="molecule type" value="Genomic_DNA"/>
</dbReference>
<proteinExistence type="predicted"/>